<evidence type="ECO:0000313" key="12">
    <source>
        <dbReference type="Proteomes" id="UP000010472"/>
    </source>
</evidence>
<evidence type="ECO:0000256" key="9">
    <source>
        <dbReference type="SAM" id="MobiDB-lite"/>
    </source>
</evidence>
<proteinExistence type="inferred from homology"/>
<keyword evidence="8" id="KW-0408">Iron</keyword>
<feature type="region of interest" description="Disordered" evidence="9">
    <location>
        <begin position="226"/>
        <end position="247"/>
    </location>
</feature>
<dbReference type="InterPro" id="IPR051682">
    <property type="entry name" value="Mito_Persulfide_Diox"/>
</dbReference>
<dbReference type="eggNOG" id="COG0491">
    <property type="taxonomic scope" value="Bacteria"/>
</dbReference>
<protein>
    <submittedName>
        <fullName evidence="11">Hydroxyacylglutathione hydrolase</fullName>
        <ecNumber evidence="11">3.1.2.6</ecNumber>
    </submittedName>
</protein>
<dbReference type="PANTHER" id="PTHR43084">
    <property type="entry name" value="PERSULFIDE DIOXYGENASE ETHE1"/>
    <property type="match status" value="1"/>
</dbReference>
<evidence type="ECO:0000256" key="4">
    <source>
        <dbReference type="ARBA" id="ARBA00022946"/>
    </source>
</evidence>
<dbReference type="InterPro" id="IPR044528">
    <property type="entry name" value="POD-like_MBL-fold"/>
</dbReference>
<keyword evidence="6" id="KW-0007">Acetylation</keyword>
<accession>K9W0I5</accession>
<dbReference type="InterPro" id="IPR001279">
    <property type="entry name" value="Metallo-B-lactamas"/>
</dbReference>
<dbReference type="Pfam" id="PF00753">
    <property type="entry name" value="Lactamase_B"/>
    <property type="match status" value="1"/>
</dbReference>
<dbReference type="GO" id="GO:0004416">
    <property type="term" value="F:hydroxyacylglutathione hydrolase activity"/>
    <property type="evidence" value="ECO:0007669"/>
    <property type="project" value="UniProtKB-EC"/>
</dbReference>
<keyword evidence="12" id="KW-1185">Reference proteome</keyword>
<evidence type="ECO:0000256" key="1">
    <source>
        <dbReference type="ARBA" id="ARBA00001954"/>
    </source>
</evidence>
<keyword evidence="11" id="KW-0378">Hydrolase</keyword>
<dbReference type="Proteomes" id="UP000010472">
    <property type="component" value="Chromosome"/>
</dbReference>
<name>K9W0I5_9CYAN</name>
<keyword evidence="7" id="KW-0560">Oxidoreductase</keyword>
<dbReference type="AlphaFoldDB" id="K9W0I5"/>
<dbReference type="SMART" id="SM00849">
    <property type="entry name" value="Lactamase_B"/>
    <property type="match status" value="1"/>
</dbReference>
<comment type="cofactor">
    <cofactor evidence="1">
        <name>Fe(2+)</name>
        <dbReference type="ChEBI" id="CHEBI:29033"/>
    </cofactor>
</comment>
<evidence type="ECO:0000259" key="10">
    <source>
        <dbReference type="SMART" id="SM00849"/>
    </source>
</evidence>
<dbReference type="PATRIC" id="fig|1173022.3.peg.2584"/>
<dbReference type="GO" id="GO:0046872">
    <property type="term" value="F:metal ion binding"/>
    <property type="evidence" value="ECO:0007669"/>
    <property type="project" value="UniProtKB-KW"/>
</dbReference>
<dbReference type="CDD" id="cd07724">
    <property type="entry name" value="POD-like_MBL-fold"/>
    <property type="match status" value="1"/>
</dbReference>
<gene>
    <name evidence="11" type="ORF">Cri9333_2390</name>
</gene>
<organism evidence="11 12">
    <name type="scientific">Crinalium epipsammum PCC 9333</name>
    <dbReference type="NCBI Taxonomy" id="1173022"/>
    <lineage>
        <taxon>Bacteria</taxon>
        <taxon>Bacillati</taxon>
        <taxon>Cyanobacteriota</taxon>
        <taxon>Cyanophyceae</taxon>
        <taxon>Gomontiellales</taxon>
        <taxon>Gomontiellaceae</taxon>
        <taxon>Crinalium</taxon>
    </lineage>
</organism>
<keyword evidence="5" id="KW-0223">Dioxygenase</keyword>
<evidence type="ECO:0000256" key="6">
    <source>
        <dbReference type="ARBA" id="ARBA00022990"/>
    </source>
</evidence>
<dbReference type="GO" id="GO:0050313">
    <property type="term" value="F:sulfur dioxygenase activity"/>
    <property type="evidence" value="ECO:0007669"/>
    <property type="project" value="InterPro"/>
</dbReference>
<dbReference type="EC" id="3.1.2.6" evidence="11"/>
<dbReference type="PANTHER" id="PTHR43084:SF1">
    <property type="entry name" value="PERSULFIDE DIOXYGENASE ETHE1, MITOCHONDRIAL"/>
    <property type="match status" value="1"/>
</dbReference>
<dbReference type="HOGENOM" id="CLU_030571_7_0_3"/>
<dbReference type="RefSeq" id="WP_015203371.1">
    <property type="nucleotide sequence ID" value="NC_019753.1"/>
</dbReference>
<evidence type="ECO:0000256" key="2">
    <source>
        <dbReference type="ARBA" id="ARBA00006759"/>
    </source>
</evidence>
<feature type="domain" description="Metallo-beta-lactamase" evidence="10">
    <location>
        <begin position="12"/>
        <end position="172"/>
    </location>
</feature>
<evidence type="ECO:0000256" key="3">
    <source>
        <dbReference type="ARBA" id="ARBA00022723"/>
    </source>
</evidence>
<dbReference type="EMBL" id="CP003620">
    <property type="protein sequence ID" value="AFZ13257.1"/>
    <property type="molecule type" value="Genomic_DNA"/>
</dbReference>
<evidence type="ECO:0000256" key="5">
    <source>
        <dbReference type="ARBA" id="ARBA00022964"/>
    </source>
</evidence>
<evidence type="ECO:0000256" key="7">
    <source>
        <dbReference type="ARBA" id="ARBA00023002"/>
    </source>
</evidence>
<dbReference type="InterPro" id="IPR036866">
    <property type="entry name" value="RibonucZ/Hydroxyglut_hydro"/>
</dbReference>
<dbReference type="FunFam" id="3.60.15.10:FF:000013">
    <property type="entry name" value="Persulfide dioxygenase ETHE1, mitochondrial"/>
    <property type="match status" value="1"/>
</dbReference>
<sequence length="247" mass="27786">MLFRQLFDKESSTYTYLLADLTLKEAILIDPVLEKVERDRKLLEELGLSLRYCLETHIHADHITGTAKLREATGCLGVVPDKADNSCADRYIKDGETLQLGSITIEAIATPGHTDSHITYYVNNDRIFTGDALLIRGCGRTDFQGGYAGTLFDSVTQRLFTLPDETLVYPAHDYRGHTVSTIKEEKQWNPRFVGRDRTNFIEFMANLNLPDPKKIMEAVPANEHCGNLVEGQDNKIPKVPELSKQGE</sequence>
<dbReference type="GO" id="GO:0070813">
    <property type="term" value="P:hydrogen sulfide metabolic process"/>
    <property type="evidence" value="ECO:0007669"/>
    <property type="project" value="TreeGrafter"/>
</dbReference>
<reference evidence="11 12" key="1">
    <citation type="submission" date="2012-06" db="EMBL/GenBank/DDBJ databases">
        <title>Finished chromosome of genome of Crinalium epipsammum PCC 9333.</title>
        <authorList>
            <consortium name="US DOE Joint Genome Institute"/>
            <person name="Gugger M."/>
            <person name="Coursin T."/>
            <person name="Rippka R."/>
            <person name="Tandeau De Marsac N."/>
            <person name="Huntemann M."/>
            <person name="Wei C.-L."/>
            <person name="Han J."/>
            <person name="Detter J.C."/>
            <person name="Han C."/>
            <person name="Tapia R."/>
            <person name="Davenport K."/>
            <person name="Daligault H."/>
            <person name="Erkkila T."/>
            <person name="Gu W."/>
            <person name="Munk A.C.C."/>
            <person name="Teshima H."/>
            <person name="Xu Y."/>
            <person name="Chain P."/>
            <person name="Chen A."/>
            <person name="Krypides N."/>
            <person name="Mavromatis K."/>
            <person name="Markowitz V."/>
            <person name="Szeto E."/>
            <person name="Ivanova N."/>
            <person name="Mikhailova N."/>
            <person name="Ovchinnikova G."/>
            <person name="Pagani I."/>
            <person name="Pati A."/>
            <person name="Goodwin L."/>
            <person name="Peters L."/>
            <person name="Pitluck S."/>
            <person name="Woyke T."/>
            <person name="Kerfeld C."/>
        </authorList>
    </citation>
    <scope>NUCLEOTIDE SEQUENCE [LARGE SCALE GENOMIC DNA]</scope>
    <source>
        <strain evidence="11 12">PCC 9333</strain>
    </source>
</reference>
<dbReference type="GO" id="GO:0006749">
    <property type="term" value="P:glutathione metabolic process"/>
    <property type="evidence" value="ECO:0007669"/>
    <property type="project" value="InterPro"/>
</dbReference>
<dbReference type="STRING" id="1173022.Cri9333_2390"/>
<dbReference type="OrthoDB" id="9784009at2"/>
<evidence type="ECO:0000313" key="11">
    <source>
        <dbReference type="EMBL" id="AFZ13257.1"/>
    </source>
</evidence>
<dbReference type="KEGG" id="cep:Cri9333_2390"/>
<dbReference type="Gene3D" id="3.60.15.10">
    <property type="entry name" value="Ribonuclease Z/Hydroxyacylglutathione hydrolase-like"/>
    <property type="match status" value="1"/>
</dbReference>
<keyword evidence="3" id="KW-0479">Metal-binding</keyword>
<dbReference type="SUPFAM" id="SSF56281">
    <property type="entry name" value="Metallo-hydrolase/oxidoreductase"/>
    <property type="match status" value="1"/>
</dbReference>
<keyword evidence="4" id="KW-0809">Transit peptide</keyword>
<evidence type="ECO:0000256" key="8">
    <source>
        <dbReference type="ARBA" id="ARBA00023004"/>
    </source>
</evidence>
<comment type="similarity">
    <text evidence="2">Belongs to the metallo-beta-lactamase superfamily. Glyoxalase II family.</text>
</comment>